<dbReference type="SUPFAM" id="SSF51430">
    <property type="entry name" value="NAD(P)-linked oxidoreductase"/>
    <property type="match status" value="1"/>
</dbReference>
<dbReference type="CDD" id="cd19099">
    <property type="entry name" value="AKR_unchar"/>
    <property type="match status" value="1"/>
</dbReference>
<dbReference type="InterPro" id="IPR023210">
    <property type="entry name" value="NADP_OxRdtase_dom"/>
</dbReference>
<organism evidence="2 3">
    <name type="scientific">Hydrogenimonas cancrithermarum</name>
    <dbReference type="NCBI Taxonomy" id="2993563"/>
    <lineage>
        <taxon>Bacteria</taxon>
        <taxon>Pseudomonadati</taxon>
        <taxon>Campylobacterota</taxon>
        <taxon>Epsilonproteobacteria</taxon>
        <taxon>Campylobacterales</taxon>
        <taxon>Hydrogenimonadaceae</taxon>
        <taxon>Hydrogenimonas</taxon>
    </lineage>
</organism>
<dbReference type="PANTHER" id="PTHR43312:SF1">
    <property type="entry name" value="NADP-DEPENDENT OXIDOREDUCTASE DOMAIN-CONTAINING PROTEIN"/>
    <property type="match status" value="1"/>
</dbReference>
<name>A0ABN6WVV1_9BACT</name>
<proteinExistence type="predicted"/>
<gene>
    <name evidence="2" type="ORF">HCR_15030</name>
</gene>
<evidence type="ECO:0000259" key="1">
    <source>
        <dbReference type="Pfam" id="PF00248"/>
    </source>
</evidence>
<dbReference type="Gene3D" id="3.20.20.100">
    <property type="entry name" value="NADP-dependent oxidoreductase domain"/>
    <property type="match status" value="1"/>
</dbReference>
<sequence length="409" mass="46158">MTHVNIGFGTYRISAKSPQHLEALTYAMQNGIRLFDTSANYAAGDSERAIASAIRQSGSKREELTICSKAGYIQGPLLERVRRGALEVFDLVPYQEGCYHSIHSDFLKSQLSGTLERLETNYIDTYLLHNPEYFLMHTIEKKEDVEPARNEMNRRILEAFIALEEEVQAGRIKSYGISSNSFAKTPDALHFMPYTHLIALAREAATEAGSDTHHFTTIQLPINLLETEGLKCAAWAKANGLTVLVNRPLNAFDSEGMHRLATYEKPDEYETNREKLLMAADTYSLSELRTVVTDLDSIKGKFKWPGAAEEALQRQTIPFIQGILSRIPDQQVKSAVIPLLNPFLHSYLQEVSHLCSQKTLSYLHAQGYEDAGHPIQHYALRWLINRPEIDTILLGMRKKSYVDDALTLL</sequence>
<reference evidence="2 3" key="1">
    <citation type="submission" date="2023-03" db="EMBL/GenBank/DDBJ databases">
        <title>Description of Hydrogenimonas sp. ISO32.</title>
        <authorList>
            <person name="Mino S."/>
            <person name="Fukazawa S."/>
            <person name="Sawabe T."/>
        </authorList>
    </citation>
    <scope>NUCLEOTIDE SEQUENCE [LARGE SCALE GENOMIC DNA]</scope>
    <source>
        <strain evidence="2 3">ISO32</strain>
    </source>
</reference>
<evidence type="ECO:0000313" key="3">
    <source>
        <dbReference type="Proteomes" id="UP001321445"/>
    </source>
</evidence>
<dbReference type="RefSeq" id="WP_286336159.1">
    <property type="nucleotide sequence ID" value="NZ_AP027370.1"/>
</dbReference>
<dbReference type="Proteomes" id="UP001321445">
    <property type="component" value="Chromosome"/>
</dbReference>
<dbReference type="EMBL" id="AP027370">
    <property type="protein sequence ID" value="BDY13191.1"/>
    <property type="molecule type" value="Genomic_DNA"/>
</dbReference>
<feature type="domain" description="NADP-dependent oxidoreductase" evidence="1">
    <location>
        <begin position="6"/>
        <end position="406"/>
    </location>
</feature>
<accession>A0ABN6WVV1</accession>
<dbReference type="InterPro" id="IPR053135">
    <property type="entry name" value="AKR2_Oxidoreductase"/>
</dbReference>
<protein>
    <submittedName>
        <fullName evidence="2">Aldo/keto reductase</fullName>
    </submittedName>
</protein>
<dbReference type="InterPro" id="IPR036812">
    <property type="entry name" value="NAD(P)_OxRdtase_dom_sf"/>
</dbReference>
<dbReference type="PANTHER" id="PTHR43312">
    <property type="entry name" value="D-THREO-ALDOSE 1-DEHYDROGENASE"/>
    <property type="match status" value="1"/>
</dbReference>
<evidence type="ECO:0000313" key="2">
    <source>
        <dbReference type="EMBL" id="BDY13191.1"/>
    </source>
</evidence>
<keyword evidence="3" id="KW-1185">Reference proteome</keyword>
<dbReference type="Pfam" id="PF00248">
    <property type="entry name" value="Aldo_ket_red"/>
    <property type="match status" value="1"/>
</dbReference>